<organism evidence="2 3">
    <name type="scientific">Kribbella deserti</name>
    <dbReference type="NCBI Taxonomy" id="1926257"/>
    <lineage>
        <taxon>Bacteria</taxon>
        <taxon>Bacillati</taxon>
        <taxon>Actinomycetota</taxon>
        <taxon>Actinomycetes</taxon>
        <taxon>Propionibacteriales</taxon>
        <taxon>Kribbellaceae</taxon>
        <taxon>Kribbella</taxon>
    </lineage>
</organism>
<protein>
    <submittedName>
        <fullName evidence="2">Uncharacterized protein</fullName>
    </submittedName>
</protein>
<reference evidence="2 3" key="1">
    <citation type="submission" date="2024-09" db="EMBL/GenBank/DDBJ databases">
        <authorList>
            <person name="Sun Q."/>
            <person name="Mori K."/>
        </authorList>
    </citation>
    <scope>NUCLEOTIDE SEQUENCE [LARGE SCALE GENOMIC DNA]</scope>
    <source>
        <strain evidence="2 3">CGMCC 1.15906</strain>
    </source>
</reference>
<comment type="caution">
    <text evidence="2">The sequence shown here is derived from an EMBL/GenBank/DDBJ whole genome shotgun (WGS) entry which is preliminary data.</text>
</comment>
<evidence type="ECO:0000313" key="3">
    <source>
        <dbReference type="Proteomes" id="UP001589890"/>
    </source>
</evidence>
<evidence type="ECO:0000313" key="2">
    <source>
        <dbReference type="EMBL" id="MFC0628440.1"/>
    </source>
</evidence>
<gene>
    <name evidence="2" type="ORF">ACFFGN_30495</name>
</gene>
<feature type="coiled-coil region" evidence="1">
    <location>
        <begin position="68"/>
        <end position="95"/>
    </location>
</feature>
<keyword evidence="1" id="KW-0175">Coiled coil</keyword>
<proteinExistence type="predicted"/>
<sequence length="114" mass="12462">MCKVFGNSPGGRLTGRQRGVTLKDGTHFPHPVRFWPGALARPLPEDSTMAKALLGHLGGTDPRMLEQVRLLNRRVADLEAHVMRLQAENDHLVAAVHDGRLLTVDEALQTPASV</sequence>
<name>A0ABV6QUX0_9ACTN</name>
<accession>A0ABV6QUX0</accession>
<keyword evidence="3" id="KW-1185">Reference proteome</keyword>
<dbReference type="Proteomes" id="UP001589890">
    <property type="component" value="Unassembled WGS sequence"/>
</dbReference>
<evidence type="ECO:0000256" key="1">
    <source>
        <dbReference type="SAM" id="Coils"/>
    </source>
</evidence>
<dbReference type="EMBL" id="JBHLTC010000039">
    <property type="protein sequence ID" value="MFC0628440.1"/>
    <property type="molecule type" value="Genomic_DNA"/>
</dbReference>